<dbReference type="InterPro" id="IPR010736">
    <property type="entry name" value="SHIPPO-rpt"/>
</dbReference>
<dbReference type="GeneID" id="115887857"/>
<evidence type="ECO:0000313" key="2">
    <source>
        <dbReference type="RefSeq" id="XP_030763262.1"/>
    </source>
</evidence>
<dbReference type="AlphaFoldDB" id="A0A6J2YIP2"/>
<evidence type="ECO:0000313" key="1">
    <source>
        <dbReference type="Proteomes" id="UP000504635"/>
    </source>
</evidence>
<dbReference type="GO" id="GO:0031344">
    <property type="term" value="P:regulation of cell projection organization"/>
    <property type="evidence" value="ECO:0007669"/>
    <property type="project" value="TreeGrafter"/>
</dbReference>
<gene>
    <name evidence="2" type="primary">LOC115887857</name>
</gene>
<name>A0A6J2YIP2_SITOR</name>
<dbReference type="GO" id="GO:0008092">
    <property type="term" value="F:cytoskeletal protein binding"/>
    <property type="evidence" value="ECO:0007669"/>
    <property type="project" value="TreeGrafter"/>
</dbReference>
<dbReference type="KEGG" id="soy:115887857"/>
<proteinExistence type="predicted"/>
<dbReference type="InParanoid" id="A0A6J2YIP2"/>
<keyword evidence="1" id="KW-1185">Reference proteome</keyword>
<dbReference type="OrthoDB" id="8189408at2759"/>
<dbReference type="InterPro" id="IPR033602">
    <property type="entry name" value="CIMAP3"/>
</dbReference>
<dbReference type="Proteomes" id="UP000504635">
    <property type="component" value="Unplaced"/>
</dbReference>
<organism evidence="1 2">
    <name type="scientific">Sitophilus oryzae</name>
    <name type="common">Rice weevil</name>
    <name type="synonym">Curculio oryzae</name>
    <dbReference type="NCBI Taxonomy" id="7048"/>
    <lineage>
        <taxon>Eukaryota</taxon>
        <taxon>Metazoa</taxon>
        <taxon>Ecdysozoa</taxon>
        <taxon>Arthropoda</taxon>
        <taxon>Hexapoda</taxon>
        <taxon>Insecta</taxon>
        <taxon>Pterygota</taxon>
        <taxon>Neoptera</taxon>
        <taxon>Endopterygota</taxon>
        <taxon>Coleoptera</taxon>
        <taxon>Polyphaga</taxon>
        <taxon>Cucujiformia</taxon>
        <taxon>Curculionidae</taxon>
        <taxon>Dryophthorinae</taxon>
        <taxon>Sitophilus</taxon>
    </lineage>
</organism>
<reference evidence="2" key="1">
    <citation type="submission" date="2025-08" db="UniProtKB">
        <authorList>
            <consortium name="RefSeq"/>
        </authorList>
    </citation>
    <scope>IDENTIFICATION</scope>
    <source>
        <tissue evidence="2">Gonads</tissue>
    </source>
</reference>
<dbReference type="RefSeq" id="XP_030763262.1">
    <property type="nucleotide sequence ID" value="XM_030907402.1"/>
</dbReference>
<dbReference type="PANTHER" id="PTHR31508">
    <property type="entry name" value="PROTEIN PITCHFORK"/>
    <property type="match status" value="1"/>
</dbReference>
<accession>A0A6J2YIP2</accession>
<protein>
    <submittedName>
        <fullName evidence="2">Uncharacterized protein LOC115887857</fullName>
    </submittedName>
</protein>
<dbReference type="Pfam" id="PF07004">
    <property type="entry name" value="SHIPPO-rpt"/>
    <property type="match status" value="1"/>
</dbReference>
<dbReference type="PANTHER" id="PTHR31508:SF2">
    <property type="entry name" value="PROTEIN PITCHFORK"/>
    <property type="match status" value="1"/>
</dbReference>
<sequence length="274" mass="31555">MSYGTINSCRVSEVDFDSSSFNYIIKSKQSEKICFGSTTKRSTDPIGKYLSPFQKRTTREMFKTGPGSYSMEIYTSSLYPILEKVRSKKGVGPLGSSDKRFKDFRVVKTPSPNRYNLSQEREVKPSAAPFGIKAKIVRTSTNDIPGPATYDIRKLRKCRRIRFSSNFGRPKLMYTVETVCVPVPTDKCRKCNTVCQGDYWHLNYTQFLCSSCWNAEKYLEELLSKDDLQKMKKIRNCAFMHNHEGTNAAEIILSPEAIRKKIYLENYLDLYMKC</sequence>